<feature type="domain" description="Bacterial surface antigen (D15)" evidence="6">
    <location>
        <begin position="482"/>
        <end position="836"/>
    </location>
</feature>
<dbReference type="EMBL" id="JAMXIB010000005">
    <property type="protein sequence ID" value="MCO5724795.1"/>
    <property type="molecule type" value="Genomic_DNA"/>
</dbReference>
<proteinExistence type="predicted"/>
<keyword evidence="3" id="KW-0732">Signal</keyword>
<organism evidence="7 8">
    <name type="scientific">Robiginitalea marina</name>
    <dbReference type="NCBI Taxonomy" id="2954105"/>
    <lineage>
        <taxon>Bacteria</taxon>
        <taxon>Pseudomonadati</taxon>
        <taxon>Bacteroidota</taxon>
        <taxon>Flavobacteriia</taxon>
        <taxon>Flavobacteriales</taxon>
        <taxon>Flavobacteriaceae</taxon>
        <taxon>Robiginitalea</taxon>
    </lineage>
</organism>
<evidence type="ECO:0000259" key="6">
    <source>
        <dbReference type="Pfam" id="PF01103"/>
    </source>
</evidence>
<evidence type="ECO:0000256" key="4">
    <source>
        <dbReference type="ARBA" id="ARBA00023136"/>
    </source>
</evidence>
<keyword evidence="2" id="KW-0812">Transmembrane</keyword>
<evidence type="ECO:0000256" key="5">
    <source>
        <dbReference type="ARBA" id="ARBA00023237"/>
    </source>
</evidence>
<accession>A0ABT1AXN3</accession>
<dbReference type="PANTHER" id="PTHR12815:SF47">
    <property type="entry name" value="TRANSLOCATION AND ASSEMBLY MODULE SUBUNIT TAMA"/>
    <property type="match status" value="1"/>
</dbReference>
<dbReference type="InterPro" id="IPR000184">
    <property type="entry name" value="Bac_surfAg_D15"/>
</dbReference>
<dbReference type="RefSeq" id="WP_252741170.1">
    <property type="nucleotide sequence ID" value="NZ_JAMXIB010000005.1"/>
</dbReference>
<gene>
    <name evidence="7" type="ORF">NG653_07985</name>
</gene>
<evidence type="ECO:0000256" key="2">
    <source>
        <dbReference type="ARBA" id="ARBA00022692"/>
    </source>
</evidence>
<dbReference type="PANTHER" id="PTHR12815">
    <property type="entry name" value="SORTING AND ASSEMBLY MACHINERY SAMM50 PROTEIN FAMILY MEMBER"/>
    <property type="match status" value="1"/>
</dbReference>
<dbReference type="Gene3D" id="2.40.160.50">
    <property type="entry name" value="membrane protein fhac: a member of the omp85/tpsb transporter family"/>
    <property type="match status" value="1"/>
</dbReference>
<evidence type="ECO:0000313" key="7">
    <source>
        <dbReference type="EMBL" id="MCO5724795.1"/>
    </source>
</evidence>
<protein>
    <submittedName>
        <fullName evidence="7">BamA/TamA family outer membrane protein</fullName>
    </submittedName>
</protein>
<name>A0ABT1AXN3_9FLAO</name>
<comment type="caution">
    <text evidence="7">The sequence shown here is derived from an EMBL/GenBank/DDBJ whole genome shotgun (WGS) entry which is preliminary data.</text>
</comment>
<keyword evidence="8" id="KW-1185">Reference proteome</keyword>
<keyword evidence="5" id="KW-0998">Cell outer membrane</keyword>
<dbReference type="Proteomes" id="UP001206312">
    <property type="component" value="Unassembled WGS sequence"/>
</dbReference>
<comment type="subcellular location">
    <subcellularLocation>
        <location evidence="1">Membrane</location>
    </subcellularLocation>
</comment>
<evidence type="ECO:0000256" key="1">
    <source>
        <dbReference type="ARBA" id="ARBA00004370"/>
    </source>
</evidence>
<keyword evidence="4" id="KW-0472">Membrane</keyword>
<dbReference type="InterPro" id="IPR039910">
    <property type="entry name" value="D15-like"/>
</dbReference>
<dbReference type="PROSITE" id="PS51257">
    <property type="entry name" value="PROKAR_LIPOPROTEIN"/>
    <property type="match status" value="1"/>
</dbReference>
<reference evidence="7 8" key="1">
    <citation type="submission" date="2022-06" db="EMBL/GenBank/DDBJ databases">
        <authorList>
            <person name="Xuan X."/>
        </authorList>
    </citation>
    <scope>NUCLEOTIDE SEQUENCE [LARGE SCALE GENOMIC DNA]</scope>
    <source>
        <strain evidence="7 8">2V75</strain>
    </source>
</reference>
<sequence length="861" mass="98738">MKARRHVLQLPAKIGLILVGLSFFSCNVLKRVEPDELLLTDFEVIADSAKVSDETVNSLVAQKPNSKLLGIPLKLHLYNLAKPNPDSSYQAWLYRKEGRYERLEALLSDKQVSRLGESFLVAGLSNWLKKAGEAPVVIDSARTEKTLERLQAYYKTKGYFNNTGTYHFDSTGNQRATVRYSLELGEPYLIDTLTFEIASPEIDSILRLHRKESLVHQGDQFDLERFTRERERLTQLFRNSGIWNFQESSITYDILRDTLPSHDDQLMDVELNIDNPRSRAEGEQDRPYRVHRLDSVNIFAGITPGTPPEELEKLSYEDFTIFYRGTLDYKPKALTDAVFLRKGNVYRDLDRIRTYRQINNLNTFRYPNIQLVETGEDQLVSNIYLSPRPSNSLNLDFDVTHSNIQRIGIGLGASLITRNVFGGAETLSLSGRGTFGLLSDESLPEDFFTEITADINLTFPRIWGLPFVNDQKIIPNYMLPQTRVSLGTSFQKNIGLDKQTFNSILSYNWTPNDFSRNILELLNVQFVRNLNPDRYYNVYQSSYEQLDEQADPFQDDPALQEFFQPTDNPDDPLRLIIPEGTTGFTEAVLTGGLVPGDSDTFTQVFRIEERRQRLTENDLIFATNYTFVENNKENINDNNFHQFRWRLESAGNLLSLASRVIPFIENERGQGLVFGVPYSQYVKTELEYIKHWQLPGSNVLAFRSFVGIAVPYGNADNIPFVRSYFAGGANDNRAWFPYSLGPGSTRNINDFNEANFKLAFNLEHRFPLFGDLRGALFADVGNIWNVWDRETDPDAIFQGFRSLEDIALGTGFGLRYDFSFFVFRADLGFKTYNPAEIPGERWFRDYNFANSVLQIGINYPF</sequence>
<dbReference type="Pfam" id="PF01103">
    <property type="entry name" value="Omp85"/>
    <property type="match status" value="1"/>
</dbReference>
<evidence type="ECO:0000256" key="3">
    <source>
        <dbReference type="ARBA" id="ARBA00022729"/>
    </source>
</evidence>
<evidence type="ECO:0000313" key="8">
    <source>
        <dbReference type="Proteomes" id="UP001206312"/>
    </source>
</evidence>